<feature type="region of interest" description="Disordered" evidence="1">
    <location>
        <begin position="129"/>
        <end position="218"/>
    </location>
</feature>
<organism evidence="2 3">
    <name type="scientific">Epicoccum nigrum</name>
    <name type="common">Soil fungus</name>
    <name type="synonym">Epicoccum purpurascens</name>
    <dbReference type="NCBI Taxonomy" id="105696"/>
    <lineage>
        <taxon>Eukaryota</taxon>
        <taxon>Fungi</taxon>
        <taxon>Dikarya</taxon>
        <taxon>Ascomycota</taxon>
        <taxon>Pezizomycotina</taxon>
        <taxon>Dothideomycetes</taxon>
        <taxon>Pleosporomycetidae</taxon>
        <taxon>Pleosporales</taxon>
        <taxon>Pleosporineae</taxon>
        <taxon>Didymellaceae</taxon>
        <taxon>Epicoccum</taxon>
    </lineage>
</organism>
<protein>
    <submittedName>
        <fullName evidence="2">Uncharacterized protein</fullName>
    </submittedName>
</protein>
<sequence>MRVNTQYQQRPNINLKPASSHHPLRQPHNGLLSPVSVLTLSTLRHLTTLSPISSPSLSQFHSASSHRLLSLSLSLSLSISHHLARSLASTSSPLHLSRLRIRATTTDSCTLQTLSPSEITQPLHLRCGLADLPRRGGGRGEGEIETRRRRRRWRSEAIRSLNARSSAPLKSSRSPTPSCSSANETRRPDRGRRVGGGLGERRAGEGLVQMPQRSRRELRRKRAGLLSLHEEEEEEEEEEQCLIRRGRLNEVRCERGGGEAERERERERARVRMRVYVKDGMGSFHLCRGS</sequence>
<keyword evidence="3" id="KW-1185">Reference proteome</keyword>
<gene>
    <name evidence="2" type="ORF">B5807_11750</name>
</gene>
<name>A0A1Y2LL37_EPING</name>
<dbReference type="AlphaFoldDB" id="A0A1Y2LL37"/>
<feature type="compositionally biased region" description="Basic and acidic residues" evidence="1">
    <location>
        <begin position="132"/>
        <end position="146"/>
    </location>
</feature>
<feature type="compositionally biased region" description="Low complexity" evidence="1">
    <location>
        <begin position="171"/>
        <end position="181"/>
    </location>
</feature>
<dbReference type="InParanoid" id="A0A1Y2LL37"/>
<reference evidence="2 3" key="1">
    <citation type="journal article" date="2017" name="Genome Announc.">
        <title>Genome sequence of the saprophytic ascomycete Epicoccum nigrum ICMP 19927 strain isolated from New Zealand.</title>
        <authorList>
            <person name="Fokin M."/>
            <person name="Fleetwood D."/>
            <person name="Weir B.S."/>
            <person name="Villas-Boas S.G."/>
        </authorList>
    </citation>
    <scope>NUCLEOTIDE SEQUENCE [LARGE SCALE GENOMIC DNA]</scope>
    <source>
        <strain evidence="2 3">ICMP 19927</strain>
    </source>
</reference>
<evidence type="ECO:0000313" key="3">
    <source>
        <dbReference type="Proteomes" id="UP000193240"/>
    </source>
</evidence>
<accession>A0A1Y2LL37</accession>
<dbReference type="EMBL" id="KZ107863">
    <property type="protein sequence ID" value="OSS43588.1"/>
    <property type="molecule type" value="Genomic_DNA"/>
</dbReference>
<evidence type="ECO:0000313" key="2">
    <source>
        <dbReference type="EMBL" id="OSS43588.1"/>
    </source>
</evidence>
<proteinExistence type="predicted"/>
<dbReference type="Proteomes" id="UP000193240">
    <property type="component" value="Unassembled WGS sequence"/>
</dbReference>
<evidence type="ECO:0000256" key="1">
    <source>
        <dbReference type="SAM" id="MobiDB-lite"/>
    </source>
</evidence>
<feature type="region of interest" description="Disordered" evidence="1">
    <location>
        <begin position="1"/>
        <end position="28"/>
    </location>
</feature>
<feature type="compositionally biased region" description="Polar residues" evidence="1">
    <location>
        <begin position="1"/>
        <end position="12"/>
    </location>
</feature>